<gene>
    <name evidence="2" type="ORF">AALP_AAs40007U000300</name>
</gene>
<evidence type="ECO:0000256" key="1">
    <source>
        <dbReference type="SAM" id="MobiDB-lite"/>
    </source>
</evidence>
<dbReference type="AlphaFoldDB" id="A0A087FZ04"/>
<feature type="compositionally biased region" description="Polar residues" evidence="1">
    <location>
        <begin position="126"/>
        <end position="137"/>
    </location>
</feature>
<dbReference type="Gramene" id="KFK22856">
    <property type="protein sequence ID" value="KFK22856"/>
    <property type="gene ID" value="AALP_AAs40007U000300"/>
</dbReference>
<feature type="compositionally biased region" description="Basic and acidic residues" evidence="1">
    <location>
        <begin position="341"/>
        <end position="352"/>
    </location>
</feature>
<name>A0A087FZ04_ARAAL</name>
<feature type="region of interest" description="Disordered" evidence="1">
    <location>
        <begin position="302"/>
        <end position="352"/>
    </location>
</feature>
<evidence type="ECO:0000313" key="3">
    <source>
        <dbReference type="Proteomes" id="UP000029120"/>
    </source>
</evidence>
<dbReference type="EMBL" id="KL984625">
    <property type="protein sequence ID" value="KFK22856.1"/>
    <property type="molecule type" value="Genomic_DNA"/>
</dbReference>
<sequence length="352" mass="38412">MGMAWAPISAAWTPMRPGTSMSLGSDIGATACHGCHCSVTSVLGRFGLSSASCWLCDLSDAAFTTSLGVKIASKVPLPGGEDFVSQEEKTSSRRRRRLRITFVRGEDFASQVETTSPRRRRRLRLTASQAEKTSSRSLAGGEDFVSQAEKTSPRRRRRLRLRRGDLFDLSGKKRRHPMQRGSFFCRFEDFVLQLAAFEKPFYLCELKFMEPKRLGAVGETKPDDRRAMTGIVARVDPIRDAATSLKGSDDPDATTDISNSEVATVLPARIATPTRIEVSEEPDVPVADFTTPLGLDSTRFFDNADPKLPPGDVSKVVGPSATEITPPESWDGADIDVEGVAPKERAGNEDAA</sequence>
<reference evidence="3" key="1">
    <citation type="journal article" date="2015" name="Nat. Plants">
        <title>Genome expansion of Arabis alpina linked with retrotransposition and reduced symmetric DNA methylation.</title>
        <authorList>
            <person name="Willing E.M."/>
            <person name="Rawat V."/>
            <person name="Mandakova T."/>
            <person name="Maumus F."/>
            <person name="James G.V."/>
            <person name="Nordstroem K.J."/>
            <person name="Becker C."/>
            <person name="Warthmann N."/>
            <person name="Chica C."/>
            <person name="Szarzynska B."/>
            <person name="Zytnicki M."/>
            <person name="Albani M.C."/>
            <person name="Kiefer C."/>
            <person name="Bergonzi S."/>
            <person name="Castaings L."/>
            <person name="Mateos J.L."/>
            <person name="Berns M.C."/>
            <person name="Bujdoso N."/>
            <person name="Piofczyk T."/>
            <person name="de Lorenzo L."/>
            <person name="Barrero-Sicilia C."/>
            <person name="Mateos I."/>
            <person name="Piednoel M."/>
            <person name="Hagmann J."/>
            <person name="Chen-Min-Tao R."/>
            <person name="Iglesias-Fernandez R."/>
            <person name="Schuster S.C."/>
            <person name="Alonso-Blanco C."/>
            <person name="Roudier F."/>
            <person name="Carbonero P."/>
            <person name="Paz-Ares J."/>
            <person name="Davis S.J."/>
            <person name="Pecinka A."/>
            <person name="Quesneville H."/>
            <person name="Colot V."/>
            <person name="Lysak M.A."/>
            <person name="Weigel D."/>
            <person name="Coupland G."/>
            <person name="Schneeberger K."/>
        </authorList>
    </citation>
    <scope>NUCLEOTIDE SEQUENCE [LARGE SCALE GENOMIC DNA]</scope>
    <source>
        <strain evidence="3">cv. Pajares</strain>
    </source>
</reference>
<accession>A0A087FZ04</accession>
<keyword evidence="3" id="KW-1185">Reference proteome</keyword>
<evidence type="ECO:0000313" key="2">
    <source>
        <dbReference type="EMBL" id="KFK22856.1"/>
    </source>
</evidence>
<protein>
    <submittedName>
        <fullName evidence="2">Uncharacterized protein</fullName>
    </submittedName>
</protein>
<organism evidence="2 3">
    <name type="scientific">Arabis alpina</name>
    <name type="common">Alpine rock-cress</name>
    <dbReference type="NCBI Taxonomy" id="50452"/>
    <lineage>
        <taxon>Eukaryota</taxon>
        <taxon>Viridiplantae</taxon>
        <taxon>Streptophyta</taxon>
        <taxon>Embryophyta</taxon>
        <taxon>Tracheophyta</taxon>
        <taxon>Spermatophyta</taxon>
        <taxon>Magnoliopsida</taxon>
        <taxon>eudicotyledons</taxon>
        <taxon>Gunneridae</taxon>
        <taxon>Pentapetalae</taxon>
        <taxon>rosids</taxon>
        <taxon>malvids</taxon>
        <taxon>Brassicales</taxon>
        <taxon>Brassicaceae</taxon>
        <taxon>Arabideae</taxon>
        <taxon>Arabis</taxon>
    </lineage>
</organism>
<dbReference type="Proteomes" id="UP000029120">
    <property type="component" value="Unassembled WGS sequence"/>
</dbReference>
<proteinExistence type="predicted"/>
<feature type="region of interest" description="Disordered" evidence="1">
    <location>
        <begin position="126"/>
        <end position="157"/>
    </location>
</feature>